<organism evidence="10 11">
    <name type="scientific">Helicobacter enhydrae</name>
    <dbReference type="NCBI Taxonomy" id="222136"/>
    <lineage>
        <taxon>Bacteria</taxon>
        <taxon>Pseudomonadati</taxon>
        <taxon>Campylobacterota</taxon>
        <taxon>Epsilonproteobacteria</taxon>
        <taxon>Campylobacterales</taxon>
        <taxon>Helicobacteraceae</taxon>
        <taxon>Helicobacter</taxon>
    </lineage>
</organism>
<dbReference type="GO" id="GO:0072344">
    <property type="term" value="P:rescue of stalled ribosome"/>
    <property type="evidence" value="ECO:0007669"/>
    <property type="project" value="UniProtKB-UniRule"/>
</dbReference>
<reference evidence="11" key="1">
    <citation type="submission" date="2016-07" db="EMBL/GenBank/DDBJ databases">
        <authorList>
            <person name="Florea S."/>
            <person name="Webb J.S."/>
            <person name="Jaromczyk J."/>
            <person name="Schardl C.L."/>
        </authorList>
    </citation>
    <scope>NUCLEOTIDE SEQUENCE [LARGE SCALE GENOMIC DNA]</scope>
    <source>
        <strain evidence="11">MIT 01-6242</strain>
    </source>
</reference>
<dbReference type="RefSeq" id="WP_066341563.1">
    <property type="nucleotide sequence ID" value="NZ_CP016503.1"/>
</dbReference>
<feature type="binding site" evidence="7">
    <location>
        <position position="109"/>
    </location>
    <ligand>
        <name>tRNA</name>
        <dbReference type="ChEBI" id="CHEBI:17843"/>
    </ligand>
</feature>
<dbReference type="SUPFAM" id="SSF53178">
    <property type="entry name" value="Peptidyl-tRNA hydrolase-like"/>
    <property type="match status" value="1"/>
</dbReference>
<comment type="similarity">
    <text evidence="5 7 9">Belongs to the PTH family.</text>
</comment>
<evidence type="ECO:0000313" key="11">
    <source>
        <dbReference type="Proteomes" id="UP000092884"/>
    </source>
</evidence>
<dbReference type="STRING" id="222136.BBW65_07370"/>
<dbReference type="InterPro" id="IPR036416">
    <property type="entry name" value="Pept_tRNA_hydro_sf"/>
</dbReference>
<dbReference type="GO" id="GO:0004045">
    <property type="term" value="F:peptidyl-tRNA hydrolase activity"/>
    <property type="evidence" value="ECO:0007669"/>
    <property type="project" value="UniProtKB-UniRule"/>
</dbReference>
<dbReference type="NCBIfam" id="TIGR00447">
    <property type="entry name" value="pth"/>
    <property type="match status" value="1"/>
</dbReference>
<evidence type="ECO:0000256" key="8">
    <source>
        <dbReference type="RuleBase" id="RU000673"/>
    </source>
</evidence>
<comment type="catalytic activity">
    <reaction evidence="7 8">
        <text>an N-acyl-L-alpha-aminoacyl-tRNA + H2O = an N-acyl-L-amino acid + a tRNA + H(+)</text>
        <dbReference type="Rhea" id="RHEA:54448"/>
        <dbReference type="Rhea" id="RHEA-COMP:10123"/>
        <dbReference type="Rhea" id="RHEA-COMP:13883"/>
        <dbReference type="ChEBI" id="CHEBI:15377"/>
        <dbReference type="ChEBI" id="CHEBI:15378"/>
        <dbReference type="ChEBI" id="CHEBI:59874"/>
        <dbReference type="ChEBI" id="CHEBI:78442"/>
        <dbReference type="ChEBI" id="CHEBI:138191"/>
        <dbReference type="EC" id="3.1.1.29"/>
    </reaction>
</comment>
<dbReference type="PROSITE" id="PS01196">
    <property type="entry name" value="PEPT_TRNA_HYDROL_2"/>
    <property type="match status" value="1"/>
</dbReference>
<feature type="site" description="Discriminates between blocked and unblocked aminoacyl-tRNA" evidence="7">
    <location>
        <position position="11"/>
    </location>
</feature>
<dbReference type="Gene3D" id="3.40.50.1470">
    <property type="entry name" value="Peptidyl-tRNA hydrolase"/>
    <property type="match status" value="1"/>
</dbReference>
<evidence type="ECO:0000256" key="1">
    <source>
        <dbReference type="ARBA" id="ARBA00013260"/>
    </source>
</evidence>
<dbReference type="GO" id="GO:0005737">
    <property type="term" value="C:cytoplasm"/>
    <property type="evidence" value="ECO:0007669"/>
    <property type="project" value="UniProtKB-SubCell"/>
</dbReference>
<gene>
    <name evidence="7" type="primary">pth</name>
    <name evidence="10" type="ORF">BBW65_07370</name>
</gene>
<evidence type="ECO:0000256" key="2">
    <source>
        <dbReference type="ARBA" id="ARBA00022555"/>
    </source>
</evidence>
<sequence length="185" mass="21018">MQKLLIVGLGNPGSQYANNRHNIGFLAIDRLAQELNLTFEAHKKLHAHLAITPNYILCKPQTFMNTSGEAVLAVQRFYKTQELFVIYDDLDLPYGNLRFKKGGGNGGHNGLRSIDLMCGNDYYRARCGIGRPIDNQAIIPYVLGDFEQYPTELITHCVKASMDFVLHQDLMRLQNFFQIKTKPNQ</sequence>
<name>A0A1B1U7A7_9HELI</name>
<comment type="subcellular location">
    <subcellularLocation>
        <location evidence="7">Cytoplasm</location>
    </subcellularLocation>
</comment>
<comment type="function">
    <text evidence="7">Hydrolyzes ribosome-free peptidyl-tRNAs (with 1 or more amino acids incorporated), which drop off the ribosome during protein synthesis, or as a result of ribosome stalling.</text>
</comment>
<evidence type="ECO:0000256" key="5">
    <source>
        <dbReference type="ARBA" id="ARBA00038063"/>
    </source>
</evidence>
<comment type="function">
    <text evidence="7">Catalyzes the release of premature peptidyl moieties from peptidyl-tRNA molecules trapped in stalled 50S ribosomal subunits, and thus maintains levels of free tRNAs and 50S ribosomes.</text>
</comment>
<dbReference type="Proteomes" id="UP000092884">
    <property type="component" value="Chromosome"/>
</dbReference>
<dbReference type="PANTHER" id="PTHR17224">
    <property type="entry name" value="PEPTIDYL-TRNA HYDROLASE"/>
    <property type="match status" value="1"/>
</dbReference>
<evidence type="ECO:0000313" key="10">
    <source>
        <dbReference type="EMBL" id="ANV98626.1"/>
    </source>
</evidence>
<feature type="binding site" evidence="7">
    <location>
        <position position="16"/>
    </location>
    <ligand>
        <name>tRNA</name>
        <dbReference type="ChEBI" id="CHEBI:17843"/>
    </ligand>
</feature>
<protein>
    <recommendedName>
        <fullName evidence="6 7">Peptidyl-tRNA hydrolase</fullName>
        <shortName evidence="7">Pth</shortName>
        <ecNumber evidence="1 7">3.1.1.29</ecNumber>
    </recommendedName>
</protein>
<accession>A0A1B1U7A7</accession>
<keyword evidence="3 7" id="KW-0378">Hydrolase</keyword>
<feature type="active site" description="Proton acceptor" evidence="7">
    <location>
        <position position="21"/>
    </location>
</feature>
<dbReference type="GO" id="GO:0000049">
    <property type="term" value="F:tRNA binding"/>
    <property type="evidence" value="ECO:0007669"/>
    <property type="project" value="UniProtKB-UniRule"/>
</dbReference>
<dbReference type="EMBL" id="CP016503">
    <property type="protein sequence ID" value="ANV98626.1"/>
    <property type="molecule type" value="Genomic_DNA"/>
</dbReference>
<feature type="site" description="Stabilizes the basic form of H active site to accept a proton" evidence="7">
    <location>
        <position position="88"/>
    </location>
</feature>
<feature type="binding site" evidence="7">
    <location>
        <position position="65"/>
    </location>
    <ligand>
        <name>tRNA</name>
        <dbReference type="ChEBI" id="CHEBI:17843"/>
    </ligand>
</feature>
<dbReference type="OrthoDB" id="9800507at2"/>
<dbReference type="PANTHER" id="PTHR17224:SF1">
    <property type="entry name" value="PEPTIDYL-TRNA HYDROLASE"/>
    <property type="match status" value="1"/>
</dbReference>
<keyword evidence="7" id="KW-0963">Cytoplasm</keyword>
<dbReference type="KEGG" id="het:BBW65_07370"/>
<dbReference type="HAMAP" id="MF_00083">
    <property type="entry name" value="Pept_tRNA_hydro_bact"/>
    <property type="match status" value="1"/>
</dbReference>
<proteinExistence type="inferred from homology"/>
<dbReference type="GO" id="GO:0006515">
    <property type="term" value="P:protein quality control for misfolded or incompletely synthesized proteins"/>
    <property type="evidence" value="ECO:0007669"/>
    <property type="project" value="UniProtKB-UniRule"/>
</dbReference>
<evidence type="ECO:0000256" key="3">
    <source>
        <dbReference type="ARBA" id="ARBA00022801"/>
    </source>
</evidence>
<evidence type="ECO:0000256" key="7">
    <source>
        <dbReference type="HAMAP-Rule" id="MF_00083"/>
    </source>
</evidence>
<keyword evidence="2 7" id="KW-0820">tRNA-binding</keyword>
<dbReference type="InterPro" id="IPR018171">
    <property type="entry name" value="Pept_tRNA_hydro_CS"/>
</dbReference>
<evidence type="ECO:0000256" key="9">
    <source>
        <dbReference type="RuleBase" id="RU004320"/>
    </source>
</evidence>
<dbReference type="InterPro" id="IPR001328">
    <property type="entry name" value="Pept_tRNA_hydro"/>
</dbReference>
<dbReference type="EC" id="3.1.1.29" evidence="1 7"/>
<dbReference type="Pfam" id="PF01195">
    <property type="entry name" value="Pept_tRNA_hydro"/>
    <property type="match status" value="1"/>
</dbReference>
<dbReference type="CDD" id="cd00462">
    <property type="entry name" value="PTH"/>
    <property type="match status" value="1"/>
</dbReference>
<dbReference type="AlphaFoldDB" id="A0A1B1U7A7"/>
<keyword evidence="4 7" id="KW-0694">RNA-binding</keyword>
<dbReference type="PROSITE" id="PS01195">
    <property type="entry name" value="PEPT_TRNA_HYDROL_1"/>
    <property type="match status" value="1"/>
</dbReference>
<evidence type="ECO:0000256" key="6">
    <source>
        <dbReference type="ARBA" id="ARBA00050038"/>
    </source>
</evidence>
<keyword evidence="11" id="KW-1185">Reference proteome</keyword>
<feature type="binding site" evidence="7">
    <location>
        <position position="63"/>
    </location>
    <ligand>
        <name>tRNA</name>
        <dbReference type="ChEBI" id="CHEBI:17843"/>
    </ligand>
</feature>
<comment type="subunit">
    <text evidence="7">Monomer.</text>
</comment>
<evidence type="ECO:0000256" key="4">
    <source>
        <dbReference type="ARBA" id="ARBA00022884"/>
    </source>
</evidence>